<evidence type="ECO:0000313" key="2">
    <source>
        <dbReference type="Proteomes" id="UP000664781"/>
    </source>
</evidence>
<proteinExistence type="predicted"/>
<gene>
    <name evidence="1" type="ORF">J1792_09305</name>
</gene>
<dbReference type="RefSeq" id="WP_207246988.1">
    <property type="nucleotide sequence ID" value="NZ_JAFMOF010000001.1"/>
</dbReference>
<keyword evidence="2" id="KW-1185">Reference proteome</keyword>
<name>A0A939FJ08_9ACTN</name>
<dbReference type="AlphaFoldDB" id="A0A939FJ08"/>
<accession>A0A939FJ08</accession>
<evidence type="ECO:0000313" key="1">
    <source>
        <dbReference type="EMBL" id="MBO0652981.1"/>
    </source>
</evidence>
<reference evidence="1" key="1">
    <citation type="submission" date="2021-03" db="EMBL/GenBank/DDBJ databases">
        <title>Streptomyces strains.</title>
        <authorList>
            <person name="Lund M.B."/>
            <person name="Toerring T."/>
        </authorList>
    </citation>
    <scope>NUCLEOTIDE SEQUENCE</scope>
    <source>
        <strain evidence="1">JCM 4242</strain>
    </source>
</reference>
<organism evidence="1 2">
    <name type="scientific">Streptomyces triculaminicus</name>
    <dbReference type="NCBI Taxonomy" id="2816232"/>
    <lineage>
        <taxon>Bacteria</taxon>
        <taxon>Bacillati</taxon>
        <taxon>Actinomycetota</taxon>
        <taxon>Actinomycetes</taxon>
        <taxon>Kitasatosporales</taxon>
        <taxon>Streptomycetaceae</taxon>
        <taxon>Streptomyces</taxon>
    </lineage>
</organism>
<comment type="caution">
    <text evidence="1">The sequence shown here is derived from an EMBL/GenBank/DDBJ whole genome shotgun (WGS) entry which is preliminary data.</text>
</comment>
<dbReference type="Proteomes" id="UP000664781">
    <property type="component" value="Unassembled WGS sequence"/>
</dbReference>
<protein>
    <submittedName>
        <fullName evidence="1">Uncharacterized protein</fullName>
    </submittedName>
</protein>
<sequence length="117" mass="12638">MPNPQPADADVIRQTAARVAVELHDALRAHGHSVQVVPEPPSYGQPYVTFLSPLREDEARLITAALAAYSGARESGQPCGECRSIKQEWATAQRGGDREGAAALAWSMGLHQRRAHT</sequence>
<dbReference type="EMBL" id="JAFMOF010000001">
    <property type="protein sequence ID" value="MBO0652981.1"/>
    <property type="molecule type" value="Genomic_DNA"/>
</dbReference>